<evidence type="ECO:0000256" key="2">
    <source>
        <dbReference type="SAM" id="SignalP"/>
    </source>
</evidence>
<dbReference type="Pfam" id="PF03401">
    <property type="entry name" value="TctC"/>
    <property type="match status" value="1"/>
</dbReference>
<feature type="signal peptide" evidence="2">
    <location>
        <begin position="1"/>
        <end position="20"/>
    </location>
</feature>
<evidence type="ECO:0000256" key="1">
    <source>
        <dbReference type="ARBA" id="ARBA00006987"/>
    </source>
</evidence>
<dbReference type="InterPro" id="IPR005064">
    <property type="entry name" value="BUG"/>
</dbReference>
<proteinExistence type="inferred from homology"/>
<dbReference type="InterPro" id="IPR042100">
    <property type="entry name" value="Bug_dom1"/>
</dbReference>
<accession>A0ABY8GV43</accession>
<dbReference type="Gene3D" id="3.40.190.150">
    <property type="entry name" value="Bordetella uptake gene, domain 1"/>
    <property type="match status" value="1"/>
</dbReference>
<dbReference type="PIRSF" id="PIRSF017082">
    <property type="entry name" value="YflP"/>
    <property type="match status" value="1"/>
</dbReference>
<dbReference type="PANTHER" id="PTHR42928">
    <property type="entry name" value="TRICARBOXYLATE-BINDING PROTEIN"/>
    <property type="match status" value="1"/>
</dbReference>
<protein>
    <submittedName>
        <fullName evidence="3">Tripartite tricarboxylate transporter substrate binding protein</fullName>
    </submittedName>
</protein>
<dbReference type="Proteomes" id="UP001214170">
    <property type="component" value="Chromosome"/>
</dbReference>
<dbReference type="PANTHER" id="PTHR42928:SF5">
    <property type="entry name" value="BLR1237 PROTEIN"/>
    <property type="match status" value="1"/>
</dbReference>
<gene>
    <name evidence="3" type="ORF">P8T11_02295</name>
</gene>
<keyword evidence="4" id="KW-1185">Reference proteome</keyword>
<dbReference type="Gene3D" id="3.40.190.10">
    <property type="entry name" value="Periplasmic binding protein-like II"/>
    <property type="match status" value="1"/>
</dbReference>
<dbReference type="RefSeq" id="WP_268078526.1">
    <property type="nucleotide sequence ID" value="NZ_CP106885.1"/>
</dbReference>
<dbReference type="SUPFAM" id="SSF53850">
    <property type="entry name" value="Periplasmic binding protein-like II"/>
    <property type="match status" value="1"/>
</dbReference>
<sequence>MFTTALVRGLCALLLTAATAAPPTAAAAYPERPIRLIVAYPPGGTTDLLARRLAKELGASLGQSIVVENKPGAGGNVGAAIVAKADPDGYTLGVGTAGNLALNYVSYKNIPYDSRKDITPISVLADVPNVIFVAGKSPIKSLQDLISHLKTTKGTFFGSTGVGNGPHLTGELFKARVGADSTHVPYQGAAPEITALLSGEVDFGFDNLTSSLPFIQSGKLTALAVTSVSRSPSLPQIPTVQEQGMSDFDVTAWFALFGPAKMNPAVVAKLEQAIAALKTNKDFLDALAFMGAEPQLSDGKALHELIEKERERWPKLLQDANVQLAK</sequence>
<evidence type="ECO:0000313" key="3">
    <source>
        <dbReference type="EMBL" id="WFP08730.1"/>
    </source>
</evidence>
<keyword evidence="2" id="KW-0732">Signal</keyword>
<dbReference type="EMBL" id="CP121261">
    <property type="protein sequence ID" value="WFP08730.1"/>
    <property type="molecule type" value="Genomic_DNA"/>
</dbReference>
<evidence type="ECO:0000313" key="4">
    <source>
        <dbReference type="Proteomes" id="UP001214170"/>
    </source>
</evidence>
<comment type="similarity">
    <text evidence="1">Belongs to the UPF0065 (bug) family.</text>
</comment>
<organism evidence="3 4">
    <name type="scientific">Achromobacter spanius</name>
    <dbReference type="NCBI Taxonomy" id="217203"/>
    <lineage>
        <taxon>Bacteria</taxon>
        <taxon>Pseudomonadati</taxon>
        <taxon>Pseudomonadota</taxon>
        <taxon>Betaproteobacteria</taxon>
        <taxon>Burkholderiales</taxon>
        <taxon>Alcaligenaceae</taxon>
        <taxon>Achromobacter</taxon>
    </lineage>
</organism>
<dbReference type="CDD" id="cd07012">
    <property type="entry name" value="PBP2_Bug_TTT"/>
    <property type="match status" value="1"/>
</dbReference>
<name>A0ABY8GV43_9BURK</name>
<feature type="chain" id="PRO_5045426638" evidence="2">
    <location>
        <begin position="21"/>
        <end position="326"/>
    </location>
</feature>
<reference evidence="3 4" key="1">
    <citation type="submission" date="2023-03" db="EMBL/GenBank/DDBJ databases">
        <title>Achromobacter spanius LIG8.</title>
        <authorList>
            <person name="Shrestha S."/>
        </authorList>
    </citation>
    <scope>NUCLEOTIDE SEQUENCE [LARGE SCALE GENOMIC DNA]</scope>
    <source>
        <strain evidence="3 4">LIG8</strain>
    </source>
</reference>